<dbReference type="PANTHER" id="PTHR22437:SF0">
    <property type="entry name" value="FI21431P1"/>
    <property type="match status" value="1"/>
</dbReference>
<name>A0A2T7PWU2_POMCA</name>
<keyword evidence="2" id="KW-1185">Reference proteome</keyword>
<sequence>MSLRQNKEDRRPTARNLAVTSKCLAIVLLPQKKQAAKFDCGAAVVTSGVSNDHSGGGGGFASGSGSTLPKQASVVVTTAQSSTTAQCNGKEILEDFKQQNKTCYWNPALIESIKQLEYLGFVEPCTVLVGGDDIHLENLRSAWGRRVLKPPSNYTIDRIGK</sequence>
<dbReference type="AlphaFoldDB" id="A0A2T7PWU2"/>
<evidence type="ECO:0000313" key="1">
    <source>
        <dbReference type="EMBL" id="PVD37896.1"/>
    </source>
</evidence>
<proteinExistence type="predicted"/>
<dbReference type="Proteomes" id="UP000245119">
    <property type="component" value="Linkage Group LG1"/>
</dbReference>
<dbReference type="EMBL" id="PZQS01000001">
    <property type="protein sequence ID" value="PVD37896.1"/>
    <property type="molecule type" value="Genomic_DNA"/>
</dbReference>
<protein>
    <submittedName>
        <fullName evidence="1">Uncharacterized protein</fullName>
    </submittedName>
</protein>
<dbReference type="GO" id="GO:0005737">
    <property type="term" value="C:cytoplasm"/>
    <property type="evidence" value="ECO:0007669"/>
    <property type="project" value="TreeGrafter"/>
</dbReference>
<dbReference type="InterPro" id="IPR040126">
    <property type="entry name" value="STOX1/2"/>
</dbReference>
<organism evidence="1 2">
    <name type="scientific">Pomacea canaliculata</name>
    <name type="common">Golden apple snail</name>
    <dbReference type="NCBI Taxonomy" id="400727"/>
    <lineage>
        <taxon>Eukaryota</taxon>
        <taxon>Metazoa</taxon>
        <taxon>Spiralia</taxon>
        <taxon>Lophotrochozoa</taxon>
        <taxon>Mollusca</taxon>
        <taxon>Gastropoda</taxon>
        <taxon>Caenogastropoda</taxon>
        <taxon>Architaenioglossa</taxon>
        <taxon>Ampullarioidea</taxon>
        <taxon>Ampullariidae</taxon>
        <taxon>Pomacea</taxon>
    </lineage>
</organism>
<reference evidence="1 2" key="1">
    <citation type="submission" date="2018-04" db="EMBL/GenBank/DDBJ databases">
        <title>The genome of golden apple snail Pomacea canaliculata provides insight into stress tolerance and invasive adaptation.</title>
        <authorList>
            <person name="Liu C."/>
            <person name="Liu B."/>
            <person name="Ren Y."/>
            <person name="Zhang Y."/>
            <person name="Wang H."/>
            <person name="Li S."/>
            <person name="Jiang F."/>
            <person name="Yin L."/>
            <person name="Zhang G."/>
            <person name="Qian W."/>
            <person name="Fan W."/>
        </authorList>
    </citation>
    <scope>NUCLEOTIDE SEQUENCE [LARGE SCALE GENOMIC DNA]</scope>
    <source>
        <strain evidence="1">SZHN2017</strain>
        <tissue evidence="1">Muscle</tissue>
    </source>
</reference>
<accession>A0A2T7PWU2</accession>
<dbReference type="GO" id="GO:0006357">
    <property type="term" value="P:regulation of transcription by RNA polymerase II"/>
    <property type="evidence" value="ECO:0007669"/>
    <property type="project" value="InterPro"/>
</dbReference>
<dbReference type="PANTHER" id="PTHR22437">
    <property type="entry name" value="WINGED HELIX DOMAIN-CONTAINING PROTEIN"/>
    <property type="match status" value="1"/>
</dbReference>
<evidence type="ECO:0000313" key="2">
    <source>
        <dbReference type="Proteomes" id="UP000245119"/>
    </source>
</evidence>
<dbReference type="OrthoDB" id="10020110at2759"/>
<dbReference type="GO" id="GO:0005634">
    <property type="term" value="C:nucleus"/>
    <property type="evidence" value="ECO:0007669"/>
    <property type="project" value="TreeGrafter"/>
</dbReference>
<gene>
    <name evidence="1" type="ORF">C0Q70_00498</name>
</gene>
<dbReference type="GO" id="GO:0000977">
    <property type="term" value="F:RNA polymerase II transcription regulatory region sequence-specific DNA binding"/>
    <property type="evidence" value="ECO:0007669"/>
    <property type="project" value="TreeGrafter"/>
</dbReference>
<comment type="caution">
    <text evidence="1">The sequence shown here is derived from an EMBL/GenBank/DDBJ whole genome shotgun (WGS) entry which is preliminary data.</text>
</comment>